<gene>
    <name evidence="3" type="ORF">B9Z19DRAFT_1062175</name>
</gene>
<evidence type="ECO:0000256" key="1">
    <source>
        <dbReference type="SAM" id="MobiDB-lite"/>
    </source>
</evidence>
<feature type="region of interest" description="Disordered" evidence="1">
    <location>
        <begin position="203"/>
        <end position="225"/>
    </location>
</feature>
<accession>A0A2T7A355</accession>
<name>A0A2T7A355_TUBBO</name>
<dbReference type="EMBL" id="NESQ01000034">
    <property type="protein sequence ID" value="PUU82125.1"/>
    <property type="molecule type" value="Genomic_DNA"/>
</dbReference>
<keyword evidence="4" id="KW-1185">Reference proteome</keyword>
<evidence type="ECO:0000313" key="3">
    <source>
        <dbReference type="EMBL" id="PUU82125.1"/>
    </source>
</evidence>
<keyword evidence="2" id="KW-0732">Signal</keyword>
<feature type="compositionally biased region" description="Low complexity" evidence="1">
    <location>
        <begin position="215"/>
        <end position="225"/>
    </location>
</feature>
<dbReference type="Proteomes" id="UP000244722">
    <property type="component" value="Unassembled WGS sequence"/>
</dbReference>
<sequence>MVSFNVLAAAFAAFAAVSEAAYHGHVAKRHLHMRASYGNITDIPILLGTGGPAPVPVPTSKAVTDIPEPDFTTTLTSTITKSLTVTYTLGNGKEVVTTITKLEETTKTIAHVKATLTVSPVIESTPGVPSVSASSTVAPVPVVSNNSGSSRTSTTTQYVTAPASGTLTVAAASSAPACPSVETVYLPTYITVYNTVTAAPPVPSINNSEKAPGQSTTSQTTTRTSTTTVSVFKTVTLTKPPYSTGH</sequence>
<comment type="caution">
    <text evidence="3">The sequence shown here is derived from an EMBL/GenBank/DDBJ whole genome shotgun (WGS) entry which is preliminary data.</text>
</comment>
<feature type="chain" id="PRO_5015588568" evidence="2">
    <location>
        <begin position="21"/>
        <end position="246"/>
    </location>
</feature>
<dbReference type="AlphaFoldDB" id="A0A2T7A355"/>
<dbReference type="OrthoDB" id="5426488at2759"/>
<evidence type="ECO:0000256" key="2">
    <source>
        <dbReference type="SAM" id="SignalP"/>
    </source>
</evidence>
<feature type="signal peptide" evidence="2">
    <location>
        <begin position="1"/>
        <end position="20"/>
    </location>
</feature>
<organism evidence="3 4">
    <name type="scientific">Tuber borchii</name>
    <name type="common">White truffle</name>
    <dbReference type="NCBI Taxonomy" id="42251"/>
    <lineage>
        <taxon>Eukaryota</taxon>
        <taxon>Fungi</taxon>
        <taxon>Dikarya</taxon>
        <taxon>Ascomycota</taxon>
        <taxon>Pezizomycotina</taxon>
        <taxon>Pezizomycetes</taxon>
        <taxon>Pezizales</taxon>
        <taxon>Tuberaceae</taxon>
        <taxon>Tuber</taxon>
    </lineage>
</organism>
<reference evidence="3 4" key="1">
    <citation type="submission" date="2017-04" db="EMBL/GenBank/DDBJ databases">
        <title>Draft genome sequence of Tuber borchii Vittad., a whitish edible truffle.</title>
        <authorList>
            <consortium name="DOE Joint Genome Institute"/>
            <person name="Murat C."/>
            <person name="Kuo A."/>
            <person name="Barry K.W."/>
            <person name="Clum A."/>
            <person name="Dockter R.B."/>
            <person name="Fauchery L."/>
            <person name="Iotti M."/>
            <person name="Kohler A."/>
            <person name="Labutti K."/>
            <person name="Lindquist E.A."/>
            <person name="Lipzen A."/>
            <person name="Ohm R.A."/>
            <person name="Wang M."/>
            <person name="Grigoriev I.V."/>
            <person name="Zambonelli A."/>
            <person name="Martin F.M."/>
        </authorList>
    </citation>
    <scope>NUCLEOTIDE SEQUENCE [LARGE SCALE GENOMIC DNA]</scope>
    <source>
        <strain evidence="3 4">Tbo3840</strain>
    </source>
</reference>
<evidence type="ECO:0000313" key="4">
    <source>
        <dbReference type="Proteomes" id="UP000244722"/>
    </source>
</evidence>
<proteinExistence type="predicted"/>
<protein>
    <submittedName>
        <fullName evidence="3">Uncharacterized protein</fullName>
    </submittedName>
</protein>